<dbReference type="EMBL" id="JAIZAY010001474">
    <property type="protein sequence ID" value="KAJ8017568.1"/>
    <property type="molecule type" value="Genomic_DNA"/>
</dbReference>
<dbReference type="PANTHER" id="PTHR14843:SF2">
    <property type="entry name" value="DEUBIQUITINATING PROTEIN VCPIP1"/>
    <property type="match status" value="1"/>
</dbReference>
<dbReference type="GO" id="GO:0035871">
    <property type="term" value="P:protein K11-linked deubiquitination"/>
    <property type="evidence" value="ECO:0007669"/>
    <property type="project" value="TreeGrafter"/>
</dbReference>
<feature type="domain" description="Deubiquitinating protein VCPIP1 N-terminal" evidence="1">
    <location>
        <begin position="8"/>
        <end position="118"/>
    </location>
</feature>
<dbReference type="GO" id="GO:0016320">
    <property type="term" value="P:endoplasmic reticulum membrane fusion"/>
    <property type="evidence" value="ECO:0007669"/>
    <property type="project" value="TreeGrafter"/>
</dbReference>
<dbReference type="AlphaFoldDB" id="A0A9Q1B9Y7"/>
<dbReference type="InterPro" id="IPR039087">
    <property type="entry name" value="VCPIP1"/>
</dbReference>
<organism evidence="2 3">
    <name type="scientific">Holothuria leucospilota</name>
    <name type="common">Black long sea cucumber</name>
    <name type="synonym">Mertensiothuria leucospilota</name>
    <dbReference type="NCBI Taxonomy" id="206669"/>
    <lineage>
        <taxon>Eukaryota</taxon>
        <taxon>Metazoa</taxon>
        <taxon>Echinodermata</taxon>
        <taxon>Eleutherozoa</taxon>
        <taxon>Echinozoa</taxon>
        <taxon>Holothuroidea</taxon>
        <taxon>Aspidochirotacea</taxon>
        <taxon>Aspidochirotida</taxon>
        <taxon>Holothuriidae</taxon>
        <taxon>Holothuria</taxon>
    </lineage>
</organism>
<proteinExistence type="predicted"/>
<dbReference type="Pfam" id="PF19437">
    <property type="entry name" value="VCIP135_N"/>
    <property type="match status" value="1"/>
</dbReference>
<reference evidence="2" key="1">
    <citation type="submission" date="2021-10" db="EMBL/GenBank/DDBJ databases">
        <title>Tropical sea cucumber genome reveals ecological adaptation and Cuvierian tubules defense mechanism.</title>
        <authorList>
            <person name="Chen T."/>
        </authorList>
    </citation>
    <scope>NUCLEOTIDE SEQUENCE</scope>
    <source>
        <strain evidence="2">Nanhai2018</strain>
        <tissue evidence="2">Muscle</tissue>
    </source>
</reference>
<evidence type="ECO:0000313" key="3">
    <source>
        <dbReference type="Proteomes" id="UP001152320"/>
    </source>
</evidence>
<dbReference type="InterPro" id="IPR045827">
    <property type="entry name" value="VCPIP1_N"/>
</dbReference>
<gene>
    <name evidence="2" type="ORF">HOLleu_44929</name>
</gene>
<dbReference type="GO" id="GO:0071108">
    <property type="term" value="P:protein K48-linked deubiquitination"/>
    <property type="evidence" value="ECO:0007669"/>
    <property type="project" value="TreeGrafter"/>
</dbReference>
<protein>
    <recommendedName>
        <fullName evidence="1">Deubiquitinating protein VCPIP1 N-terminal domain-containing protein</fullName>
    </recommendedName>
</protein>
<dbReference type="GO" id="GO:0016567">
    <property type="term" value="P:protein ubiquitination"/>
    <property type="evidence" value="ECO:0007669"/>
    <property type="project" value="InterPro"/>
</dbReference>
<dbReference type="GO" id="GO:0090168">
    <property type="term" value="P:Golgi reassembly"/>
    <property type="evidence" value="ECO:0007669"/>
    <property type="project" value="TreeGrafter"/>
</dbReference>
<dbReference type="Proteomes" id="UP001152320">
    <property type="component" value="Unassembled WGS sequence"/>
</dbReference>
<comment type="caution">
    <text evidence="2">The sequence shown here is derived from an EMBL/GenBank/DDBJ whole genome shotgun (WGS) entry which is preliminary data.</text>
</comment>
<accession>A0A9Q1B9Y7</accession>
<keyword evidence="3" id="KW-1185">Reference proteome</keyword>
<dbReference type="OrthoDB" id="10012024at2759"/>
<evidence type="ECO:0000259" key="1">
    <source>
        <dbReference type="Pfam" id="PF19437"/>
    </source>
</evidence>
<name>A0A9Q1B9Y7_HOLLE</name>
<evidence type="ECO:0000313" key="2">
    <source>
        <dbReference type="EMBL" id="KAJ8017568.1"/>
    </source>
</evidence>
<sequence length="125" mass="13982">MASMPSRSSAEQHIMLCGTCPDDHCQTKLYFPSYDASIECPNCGQRHLRNSLKNIEEVKNAEVAIHNMLRTLLVGNVTPKKTADSVKVLGLSNYHCKLLSPLLTRYGMDKQGKAVPLRYDDTKMV</sequence>
<dbReference type="PANTHER" id="PTHR14843">
    <property type="entry name" value="DEUBIQUITINATING PROTEIN VCIP135"/>
    <property type="match status" value="1"/>
</dbReference>
<dbReference type="GO" id="GO:0004843">
    <property type="term" value="F:cysteine-type deubiquitinase activity"/>
    <property type="evidence" value="ECO:0007669"/>
    <property type="project" value="InterPro"/>
</dbReference>